<gene>
    <name evidence="2" type="ORF">SAMN05443633_101186</name>
</gene>
<evidence type="ECO:0000256" key="1">
    <source>
        <dbReference type="SAM" id="Phobius"/>
    </source>
</evidence>
<protein>
    <submittedName>
        <fullName evidence="2">Oxygen tolerance</fullName>
    </submittedName>
</protein>
<dbReference type="RefSeq" id="WP_072952746.1">
    <property type="nucleotide sequence ID" value="NZ_FQUT01000001.1"/>
</dbReference>
<dbReference type="AlphaFoldDB" id="A0A1M4T937"/>
<dbReference type="EMBL" id="FQUT01000001">
    <property type="protein sequence ID" value="SHE40999.1"/>
    <property type="molecule type" value="Genomic_DNA"/>
</dbReference>
<evidence type="ECO:0000313" key="2">
    <source>
        <dbReference type="EMBL" id="SHE40999.1"/>
    </source>
</evidence>
<dbReference type="PANTHER" id="PTHR40940:SF2">
    <property type="entry name" value="BATD"/>
    <property type="match status" value="1"/>
</dbReference>
<dbReference type="InterPro" id="IPR025738">
    <property type="entry name" value="BatD"/>
</dbReference>
<keyword evidence="1" id="KW-0472">Membrane</keyword>
<keyword evidence="1" id="KW-1133">Transmembrane helix</keyword>
<reference evidence="3" key="1">
    <citation type="submission" date="2016-11" db="EMBL/GenBank/DDBJ databases">
        <authorList>
            <person name="Varghese N."/>
            <person name="Submissions S."/>
        </authorList>
    </citation>
    <scope>NUCLEOTIDE SEQUENCE [LARGE SCALE GENOMIC DNA]</scope>
    <source>
        <strain evidence="3">DSM 27619</strain>
    </source>
</reference>
<keyword evidence="1" id="KW-0812">Transmembrane</keyword>
<feature type="transmembrane region" description="Helical" evidence="1">
    <location>
        <begin position="426"/>
        <end position="448"/>
    </location>
</feature>
<name>A0A1M4T937_9FLAO</name>
<dbReference type="STRING" id="1416778.SAMN05443633_101186"/>
<organism evidence="2 3">
    <name type="scientific">Chryseobacterium arachidis</name>
    <dbReference type="NCBI Taxonomy" id="1416778"/>
    <lineage>
        <taxon>Bacteria</taxon>
        <taxon>Pseudomonadati</taxon>
        <taxon>Bacteroidota</taxon>
        <taxon>Flavobacteriia</taxon>
        <taxon>Flavobacteriales</taxon>
        <taxon>Weeksellaceae</taxon>
        <taxon>Chryseobacterium group</taxon>
        <taxon>Chryseobacterium</taxon>
    </lineage>
</organism>
<evidence type="ECO:0000313" key="3">
    <source>
        <dbReference type="Proteomes" id="UP000184518"/>
    </source>
</evidence>
<sequence>MQSRITYILFLLISVISYGQVNLTVTPDKTSYTANEVINLTIVLEIEGSDYNQQTKLRLPDFSKFNLIGTGSVSNAFMDPETNTVVSQAVTRLALEPKQKGKLKIGSFLITINNKIYKTEPFDISIKEAEKKAVAVNTPASKDVYLNMEVEDREVYQDQPTVAVLKVYSKNMDNFRKVKNIHLPEKNNLEVYPISYAKSEIDPSDYGNMASQILAVFMIFPNEAGYVEVPGVSASVNSFSHKNKIVSNKVKINVKKLPEGSPEGFKNAVGNFKVNVENVSKEKAEVKKPINVVVKVSGEGNLKSMELPKIAESPDYDFFAPKITSKVTLATTGMMGEVSANYVVIPKKAGEIIIKTEPFAFFDPVNKEYVDLEHEDLAVNAFSHDQIMESRSTVEKVNEYTNTFLETVNTPVLKTTSLKVKEKNKFHWNILFTNLFILLGLVIAFLLFKTWQRKRKTGKKVLMDKPSLGSVAETENEIRQQFKTDINDYFSYLENLKDNNDYQKFFQTLEELDEEVRNQYLQNSQHDFRNVLENDKGYAVAEEYIVLQQSVQIEKYAPVKSSEGMDELLTSIVNLYSKISK</sequence>
<dbReference type="PANTHER" id="PTHR40940">
    <property type="entry name" value="PROTEIN BATD-RELATED"/>
    <property type="match status" value="1"/>
</dbReference>
<dbReference type="Pfam" id="PF13584">
    <property type="entry name" value="BatD"/>
    <property type="match status" value="1"/>
</dbReference>
<dbReference type="Proteomes" id="UP000184518">
    <property type="component" value="Unassembled WGS sequence"/>
</dbReference>
<dbReference type="OrthoDB" id="2079210at2"/>
<proteinExistence type="predicted"/>
<keyword evidence="3" id="KW-1185">Reference proteome</keyword>
<accession>A0A1M4T937</accession>